<dbReference type="AlphaFoldDB" id="A0A1G8QTI8"/>
<gene>
    <name evidence="3" type="ORF">SAMN05216588_1482</name>
</gene>
<keyword evidence="1 3" id="KW-0238">DNA-binding</keyword>
<dbReference type="PANTHER" id="PTHR46558">
    <property type="entry name" value="TRACRIPTIONAL REGULATORY PROTEIN-RELATED-RELATED"/>
    <property type="match status" value="1"/>
</dbReference>
<dbReference type="EMBL" id="FNDG01000048">
    <property type="protein sequence ID" value="SDJ08016.1"/>
    <property type="molecule type" value="Genomic_DNA"/>
</dbReference>
<evidence type="ECO:0000256" key="1">
    <source>
        <dbReference type="ARBA" id="ARBA00023125"/>
    </source>
</evidence>
<dbReference type="GO" id="GO:0003677">
    <property type="term" value="F:DNA binding"/>
    <property type="evidence" value="ECO:0007669"/>
    <property type="project" value="UniProtKB-KW"/>
</dbReference>
<sequence length="125" mass="13798">MTNPNLDALPMSIGENIREKREAAGYSQAALAEYLGVTENTIAAWEKDKNKEGPAGTKVVLMAQLFGCSTDEILMERHQRGIAAELRAIFRRFEDLPAEMKPMARGMFSHLMAGLEEEAARKTAA</sequence>
<dbReference type="STRING" id="29435.SAMN05216588_1482"/>
<dbReference type="SMART" id="SM00530">
    <property type="entry name" value="HTH_XRE"/>
    <property type="match status" value="1"/>
</dbReference>
<dbReference type="Proteomes" id="UP000198606">
    <property type="component" value="Unassembled WGS sequence"/>
</dbReference>
<dbReference type="Pfam" id="PF01381">
    <property type="entry name" value="HTH_3"/>
    <property type="match status" value="1"/>
</dbReference>
<dbReference type="CDD" id="cd00093">
    <property type="entry name" value="HTH_XRE"/>
    <property type="match status" value="1"/>
</dbReference>
<dbReference type="PROSITE" id="PS50943">
    <property type="entry name" value="HTH_CROC1"/>
    <property type="match status" value="1"/>
</dbReference>
<accession>A0A1G8QTI8</accession>
<dbReference type="PANTHER" id="PTHR46558:SF4">
    <property type="entry name" value="DNA-BIDING PHAGE PROTEIN"/>
    <property type="match status" value="1"/>
</dbReference>
<proteinExistence type="predicted"/>
<protein>
    <submittedName>
        <fullName evidence="3">DNA-binding transcriptional regulator, XRE-family HTH domain</fullName>
    </submittedName>
</protein>
<dbReference type="InterPro" id="IPR001387">
    <property type="entry name" value="Cro/C1-type_HTH"/>
</dbReference>
<dbReference type="Gene3D" id="1.10.260.40">
    <property type="entry name" value="lambda repressor-like DNA-binding domains"/>
    <property type="match status" value="1"/>
</dbReference>
<reference evidence="3 4" key="1">
    <citation type="submission" date="2016-10" db="EMBL/GenBank/DDBJ databases">
        <authorList>
            <person name="de Groot N.N."/>
        </authorList>
    </citation>
    <scope>NUCLEOTIDE SEQUENCE [LARGE SCALE GENOMIC DNA]</scope>
    <source>
        <strain evidence="3 4">LMG 18387</strain>
    </source>
</reference>
<dbReference type="SUPFAM" id="SSF47413">
    <property type="entry name" value="lambda repressor-like DNA-binding domains"/>
    <property type="match status" value="1"/>
</dbReference>
<evidence type="ECO:0000313" key="4">
    <source>
        <dbReference type="Proteomes" id="UP000198606"/>
    </source>
</evidence>
<name>A0A1G8QTI8_9GAMM</name>
<organism evidence="3 4">
    <name type="scientific">Phytopseudomonas flavescens</name>
    <dbReference type="NCBI Taxonomy" id="29435"/>
    <lineage>
        <taxon>Bacteria</taxon>
        <taxon>Pseudomonadati</taxon>
        <taxon>Pseudomonadota</taxon>
        <taxon>Gammaproteobacteria</taxon>
        <taxon>Pseudomonadales</taxon>
        <taxon>Pseudomonadaceae</taxon>
        <taxon>Phytopseudomonas</taxon>
    </lineage>
</organism>
<evidence type="ECO:0000313" key="3">
    <source>
        <dbReference type="EMBL" id="SDJ08016.1"/>
    </source>
</evidence>
<dbReference type="InterPro" id="IPR010982">
    <property type="entry name" value="Lambda_DNA-bd_dom_sf"/>
</dbReference>
<feature type="domain" description="HTH cro/C1-type" evidence="2">
    <location>
        <begin position="17"/>
        <end position="73"/>
    </location>
</feature>
<evidence type="ECO:0000259" key="2">
    <source>
        <dbReference type="PROSITE" id="PS50943"/>
    </source>
</evidence>